<keyword evidence="2" id="KW-1133">Transmembrane helix</keyword>
<keyword evidence="2" id="KW-0472">Membrane</keyword>
<dbReference type="EMBL" id="JAFBMS010000033">
    <property type="protein sequence ID" value="KAG9341738.1"/>
    <property type="molecule type" value="Genomic_DNA"/>
</dbReference>
<dbReference type="AlphaFoldDB" id="A0A8T2NW75"/>
<comment type="caution">
    <text evidence="3">The sequence shown here is derived from an EMBL/GenBank/DDBJ whole genome shotgun (WGS) entry which is preliminary data.</text>
</comment>
<evidence type="ECO:0000313" key="4">
    <source>
        <dbReference type="Proteomes" id="UP000824540"/>
    </source>
</evidence>
<feature type="compositionally biased region" description="Polar residues" evidence="1">
    <location>
        <begin position="53"/>
        <end position="64"/>
    </location>
</feature>
<organism evidence="3 4">
    <name type="scientific">Albula glossodonta</name>
    <name type="common">roundjaw bonefish</name>
    <dbReference type="NCBI Taxonomy" id="121402"/>
    <lineage>
        <taxon>Eukaryota</taxon>
        <taxon>Metazoa</taxon>
        <taxon>Chordata</taxon>
        <taxon>Craniata</taxon>
        <taxon>Vertebrata</taxon>
        <taxon>Euteleostomi</taxon>
        <taxon>Actinopterygii</taxon>
        <taxon>Neopterygii</taxon>
        <taxon>Teleostei</taxon>
        <taxon>Albuliformes</taxon>
        <taxon>Albulidae</taxon>
        <taxon>Albula</taxon>
    </lineage>
</organism>
<proteinExistence type="predicted"/>
<sequence length="139" mass="15284">MTLSDGSCVFRASWIPADIIAQVTHFAEVVIFSYSVVVSRSLCPVVPSRSRPLTTVGKPTTANQRGEVERETERERDKTSALSLSNVAGVFYILVGGLGLAMMLERPTTTCSKADTYERKGLKRWMDLGPGHLPWASEH</sequence>
<reference evidence="3" key="1">
    <citation type="thesis" date="2021" institute="BYU ScholarsArchive" country="Provo, UT, USA">
        <title>Applications of and Algorithms for Genome Assembly and Genomic Analyses with an Emphasis on Marine Teleosts.</title>
        <authorList>
            <person name="Pickett B.D."/>
        </authorList>
    </citation>
    <scope>NUCLEOTIDE SEQUENCE</scope>
    <source>
        <strain evidence="3">HI-2016</strain>
    </source>
</reference>
<accession>A0A8T2NW75</accession>
<feature type="region of interest" description="Disordered" evidence="1">
    <location>
        <begin position="53"/>
        <end position="80"/>
    </location>
</feature>
<feature type="transmembrane region" description="Helical" evidence="2">
    <location>
        <begin position="84"/>
        <end position="104"/>
    </location>
</feature>
<gene>
    <name evidence="3" type="ORF">JZ751_018804</name>
</gene>
<dbReference type="Proteomes" id="UP000824540">
    <property type="component" value="Unassembled WGS sequence"/>
</dbReference>
<protein>
    <submittedName>
        <fullName evidence="3">Uncharacterized protein</fullName>
    </submittedName>
</protein>
<keyword evidence="2" id="KW-0812">Transmembrane</keyword>
<dbReference type="OrthoDB" id="8574203at2759"/>
<evidence type="ECO:0000313" key="3">
    <source>
        <dbReference type="EMBL" id="KAG9341738.1"/>
    </source>
</evidence>
<evidence type="ECO:0000256" key="1">
    <source>
        <dbReference type="SAM" id="MobiDB-lite"/>
    </source>
</evidence>
<evidence type="ECO:0000256" key="2">
    <source>
        <dbReference type="SAM" id="Phobius"/>
    </source>
</evidence>
<name>A0A8T2NW75_9TELE</name>
<feature type="compositionally biased region" description="Basic and acidic residues" evidence="1">
    <location>
        <begin position="66"/>
        <end position="79"/>
    </location>
</feature>
<keyword evidence="4" id="KW-1185">Reference proteome</keyword>